<evidence type="ECO:0000256" key="3">
    <source>
        <dbReference type="RuleBase" id="RU362042"/>
    </source>
</evidence>
<evidence type="ECO:0000256" key="1">
    <source>
        <dbReference type="ARBA" id="ARBA00009370"/>
    </source>
</evidence>
<dbReference type="OrthoDB" id="5986739at2"/>
<name>A0A2S5KPV0_9PROT</name>
<sequence length="267" mass="28909">MTASPRKPWSAFLLSILTTGVGQIYAGYPLRGMLILLTKYVPYVAIGLAGGLSTLSGFIAATVITASIHIIALVDAVLLARKGRTYTLRAFNHGYVYFLAAMMAIAVLCTLTVYRIPLFGFGHYRISSNAMAPTLSADDQILVDTRATSAHIGDIIIFRPPQYPDTLYSMRVAATGGDRLAIQNGDVLVNGVAQPALTVTADQRQLPQSVTFPEQEVPPGQLFVLGDYRDNSNDSRYWGFVPEENVVGTVTAIFYSADPDKIGTLKK</sequence>
<dbReference type="InterPro" id="IPR000223">
    <property type="entry name" value="Pept_S26A_signal_pept_1"/>
</dbReference>
<comment type="similarity">
    <text evidence="1 3">Belongs to the peptidase S26 family.</text>
</comment>
<comment type="subcellular location">
    <subcellularLocation>
        <location evidence="3">Membrane</location>
        <topology evidence="3">Single-pass type II membrane protein</topology>
    </subcellularLocation>
</comment>
<dbReference type="GO" id="GO:0004252">
    <property type="term" value="F:serine-type endopeptidase activity"/>
    <property type="evidence" value="ECO:0007669"/>
    <property type="project" value="InterPro"/>
</dbReference>
<proteinExistence type="inferred from homology"/>
<evidence type="ECO:0000313" key="5">
    <source>
        <dbReference type="EMBL" id="PPC76874.1"/>
    </source>
</evidence>
<dbReference type="Pfam" id="PF10502">
    <property type="entry name" value="Peptidase_S26"/>
    <property type="match status" value="1"/>
</dbReference>
<dbReference type="InterPro" id="IPR036286">
    <property type="entry name" value="LexA/Signal_pep-like_sf"/>
</dbReference>
<dbReference type="InterPro" id="IPR019533">
    <property type="entry name" value="Peptidase_S26"/>
</dbReference>
<comment type="caution">
    <text evidence="3">Lacks conserved residue(s) required for the propagation of feature annotation.</text>
</comment>
<dbReference type="EC" id="3.4.21.89" evidence="3"/>
<evidence type="ECO:0000259" key="4">
    <source>
        <dbReference type="Pfam" id="PF10502"/>
    </source>
</evidence>
<reference evidence="5 6" key="1">
    <citation type="submission" date="2018-02" db="EMBL/GenBank/DDBJ databases">
        <title>novel marine gammaproteobacteria from coastal saline agro ecosystem.</title>
        <authorList>
            <person name="Krishnan R."/>
            <person name="Ramesh Kumar N."/>
        </authorList>
    </citation>
    <scope>NUCLEOTIDE SEQUENCE [LARGE SCALE GENOMIC DNA]</scope>
    <source>
        <strain evidence="5 6">228</strain>
    </source>
</reference>
<dbReference type="PRINTS" id="PR00727">
    <property type="entry name" value="LEADERPTASE"/>
</dbReference>
<dbReference type="GO" id="GO:0006465">
    <property type="term" value="P:signal peptide processing"/>
    <property type="evidence" value="ECO:0007669"/>
    <property type="project" value="InterPro"/>
</dbReference>
<dbReference type="NCBIfam" id="TIGR02227">
    <property type="entry name" value="sigpep_I_bact"/>
    <property type="match status" value="1"/>
</dbReference>
<dbReference type="Proteomes" id="UP000238196">
    <property type="component" value="Unassembled WGS sequence"/>
</dbReference>
<dbReference type="GO" id="GO:0009003">
    <property type="term" value="F:signal peptidase activity"/>
    <property type="evidence" value="ECO:0007669"/>
    <property type="project" value="UniProtKB-EC"/>
</dbReference>
<dbReference type="CDD" id="cd06530">
    <property type="entry name" value="S26_SPase_I"/>
    <property type="match status" value="1"/>
</dbReference>
<feature type="domain" description="Peptidase S26" evidence="4">
    <location>
        <begin position="102"/>
        <end position="255"/>
    </location>
</feature>
<keyword evidence="3" id="KW-0645">Protease</keyword>
<dbReference type="GO" id="GO:0016020">
    <property type="term" value="C:membrane"/>
    <property type="evidence" value="ECO:0007669"/>
    <property type="project" value="UniProtKB-SubCell"/>
</dbReference>
<keyword evidence="3" id="KW-0812">Transmembrane</keyword>
<feature type="transmembrane region" description="Helical" evidence="3">
    <location>
        <begin position="42"/>
        <end position="74"/>
    </location>
</feature>
<dbReference type="SUPFAM" id="SSF51306">
    <property type="entry name" value="LexA/Signal peptidase"/>
    <property type="match status" value="1"/>
</dbReference>
<accession>A0A2S5KPV0</accession>
<evidence type="ECO:0000313" key="6">
    <source>
        <dbReference type="Proteomes" id="UP000238196"/>
    </source>
</evidence>
<evidence type="ECO:0000256" key="2">
    <source>
        <dbReference type="ARBA" id="ARBA00019232"/>
    </source>
</evidence>
<feature type="transmembrane region" description="Helical" evidence="3">
    <location>
        <begin position="95"/>
        <end position="116"/>
    </location>
</feature>
<gene>
    <name evidence="5" type="primary">lepB</name>
    <name evidence="5" type="ORF">C4K68_13120</name>
</gene>
<comment type="caution">
    <text evidence="5">The sequence shown here is derived from an EMBL/GenBank/DDBJ whole genome shotgun (WGS) entry which is preliminary data.</text>
</comment>
<dbReference type="PANTHER" id="PTHR43390:SF1">
    <property type="entry name" value="CHLOROPLAST PROCESSING PEPTIDASE"/>
    <property type="match status" value="1"/>
</dbReference>
<organism evidence="5 6">
    <name type="scientific">Proteobacteria bacterium 228</name>
    <dbReference type="NCBI Taxonomy" id="2083153"/>
    <lineage>
        <taxon>Bacteria</taxon>
        <taxon>Pseudomonadati</taxon>
        <taxon>Pseudomonadota</taxon>
    </lineage>
</organism>
<dbReference type="Gene3D" id="2.10.109.10">
    <property type="entry name" value="Umud Fragment, subunit A"/>
    <property type="match status" value="1"/>
</dbReference>
<keyword evidence="3" id="KW-0472">Membrane</keyword>
<comment type="catalytic activity">
    <reaction evidence="3">
        <text>Cleavage of hydrophobic, N-terminal signal or leader sequences from secreted and periplasmic proteins.</text>
        <dbReference type="EC" id="3.4.21.89"/>
    </reaction>
</comment>
<protein>
    <recommendedName>
        <fullName evidence="2 3">Signal peptidase I</fullName>
        <ecNumber evidence="3">3.4.21.89</ecNumber>
    </recommendedName>
</protein>
<keyword evidence="3" id="KW-1133">Transmembrane helix</keyword>
<dbReference type="AlphaFoldDB" id="A0A2S5KPV0"/>
<dbReference type="EMBL" id="PRLP01000038">
    <property type="protein sequence ID" value="PPC76874.1"/>
    <property type="molecule type" value="Genomic_DNA"/>
</dbReference>
<keyword evidence="3" id="KW-0378">Hydrolase</keyword>
<dbReference type="PANTHER" id="PTHR43390">
    <property type="entry name" value="SIGNAL PEPTIDASE I"/>
    <property type="match status" value="1"/>
</dbReference>